<evidence type="ECO:0000313" key="3">
    <source>
        <dbReference type="Proteomes" id="UP001497482"/>
    </source>
</evidence>
<evidence type="ECO:0000256" key="1">
    <source>
        <dbReference type="SAM" id="Phobius"/>
    </source>
</evidence>
<keyword evidence="1" id="KW-0472">Membrane</keyword>
<name>A0AAV2LU94_KNICA</name>
<protein>
    <recommendedName>
        <fullName evidence="4">Transmembrane protein</fullName>
    </recommendedName>
</protein>
<keyword evidence="3" id="KW-1185">Reference proteome</keyword>
<dbReference type="EMBL" id="OZ035826">
    <property type="protein sequence ID" value="CAL1604177.1"/>
    <property type="molecule type" value="Genomic_DNA"/>
</dbReference>
<organism evidence="2 3">
    <name type="scientific">Knipowitschia caucasica</name>
    <name type="common">Caucasian dwarf goby</name>
    <name type="synonym">Pomatoschistus caucasicus</name>
    <dbReference type="NCBI Taxonomy" id="637954"/>
    <lineage>
        <taxon>Eukaryota</taxon>
        <taxon>Metazoa</taxon>
        <taxon>Chordata</taxon>
        <taxon>Craniata</taxon>
        <taxon>Vertebrata</taxon>
        <taxon>Euteleostomi</taxon>
        <taxon>Actinopterygii</taxon>
        <taxon>Neopterygii</taxon>
        <taxon>Teleostei</taxon>
        <taxon>Neoteleostei</taxon>
        <taxon>Acanthomorphata</taxon>
        <taxon>Gobiaria</taxon>
        <taxon>Gobiiformes</taxon>
        <taxon>Gobioidei</taxon>
        <taxon>Gobiidae</taxon>
        <taxon>Gobiinae</taxon>
        <taxon>Knipowitschia</taxon>
    </lineage>
</organism>
<reference evidence="2 3" key="1">
    <citation type="submission" date="2024-04" db="EMBL/GenBank/DDBJ databases">
        <authorList>
            <person name="Waldvogel A.-M."/>
            <person name="Schoenle A."/>
        </authorList>
    </citation>
    <scope>NUCLEOTIDE SEQUENCE [LARGE SCALE GENOMIC DNA]</scope>
</reference>
<accession>A0AAV2LU94</accession>
<keyword evidence="1" id="KW-1133">Transmembrane helix</keyword>
<sequence length="120" mass="12699">MGEVWFEWLFFGWGDEGFGIWLVVVWVVGGGGRGGVGYCRVVVYVLCVVVGGGGGGDGGVGVGGGGGVVEYCWWGVYGGWVGGFKRVGGWLVWFDVGEVVGVGFIVWLRVLVRERSFVVG</sequence>
<keyword evidence="1" id="KW-0812">Transmembrane</keyword>
<dbReference type="AlphaFoldDB" id="A0AAV2LU94"/>
<proteinExistence type="predicted"/>
<feature type="transmembrane region" description="Helical" evidence="1">
    <location>
        <begin position="90"/>
        <end position="112"/>
    </location>
</feature>
<evidence type="ECO:0000313" key="2">
    <source>
        <dbReference type="EMBL" id="CAL1604177.1"/>
    </source>
</evidence>
<gene>
    <name evidence="2" type="ORF">KC01_LOCUS31742</name>
</gene>
<dbReference type="Proteomes" id="UP001497482">
    <property type="component" value="Chromosome 4"/>
</dbReference>
<evidence type="ECO:0008006" key="4">
    <source>
        <dbReference type="Google" id="ProtNLM"/>
    </source>
</evidence>